<name>A0A7S3VQI7_DUNTE</name>
<evidence type="ECO:0000256" key="1">
    <source>
        <dbReference type="SAM" id="MobiDB-lite"/>
    </source>
</evidence>
<feature type="region of interest" description="Disordered" evidence="1">
    <location>
        <begin position="156"/>
        <end position="179"/>
    </location>
</feature>
<accession>A0A7S3VQI7</accession>
<dbReference type="EMBL" id="HBIP01022368">
    <property type="protein sequence ID" value="CAE0498301.1"/>
    <property type="molecule type" value="Transcribed_RNA"/>
</dbReference>
<reference evidence="2" key="1">
    <citation type="submission" date="2021-01" db="EMBL/GenBank/DDBJ databases">
        <authorList>
            <person name="Corre E."/>
            <person name="Pelletier E."/>
            <person name="Niang G."/>
            <person name="Scheremetjew M."/>
            <person name="Finn R."/>
            <person name="Kale V."/>
            <person name="Holt S."/>
            <person name="Cochrane G."/>
            <person name="Meng A."/>
            <person name="Brown T."/>
            <person name="Cohen L."/>
        </authorList>
    </citation>
    <scope>NUCLEOTIDE SEQUENCE</scope>
    <source>
        <strain evidence="2">CCMP1320</strain>
    </source>
</reference>
<protein>
    <submittedName>
        <fullName evidence="2">Uncharacterized protein</fullName>
    </submittedName>
</protein>
<proteinExistence type="predicted"/>
<dbReference type="AlphaFoldDB" id="A0A7S3VQI7"/>
<sequence>MGTSRAGDYRQVSKVVCIMTSWPKGRERHLFGILSKHRGVAHIMEQVGLPDLPLYQEIMAEAAAANVARLKPAAGPGRPRAGMQQAFKAAVQAVLPCQELLEQARGLHSRLTRFLKVPAAAISAAARERDQSTQPPKGTQRKVTLAQIREVLEFGERVSKPSPQSADFRRYSVAPVGPSGKRKVMQKTVRCLEPSLNSAFLLYREEKAAEQDLWALHQHQHQHQHHQQQQQEQVLDEGMEEQLQEEGLGGDRQEADQPAPPVGKSKFLELRPKWVQRVKACHRTVCACPAHYTMTSMVKALTGVSKHLNLQPLP</sequence>
<feature type="region of interest" description="Disordered" evidence="1">
    <location>
        <begin position="242"/>
        <end position="266"/>
    </location>
</feature>
<gene>
    <name evidence="2" type="ORF">DTER00134_LOCUS13374</name>
</gene>
<organism evidence="2">
    <name type="scientific">Dunaliella tertiolecta</name>
    <name type="common">Green alga</name>
    <dbReference type="NCBI Taxonomy" id="3047"/>
    <lineage>
        <taxon>Eukaryota</taxon>
        <taxon>Viridiplantae</taxon>
        <taxon>Chlorophyta</taxon>
        <taxon>core chlorophytes</taxon>
        <taxon>Chlorophyceae</taxon>
        <taxon>CS clade</taxon>
        <taxon>Chlamydomonadales</taxon>
        <taxon>Dunaliellaceae</taxon>
        <taxon>Dunaliella</taxon>
    </lineage>
</organism>
<evidence type="ECO:0000313" key="2">
    <source>
        <dbReference type="EMBL" id="CAE0498301.1"/>
    </source>
</evidence>